<dbReference type="GO" id="GO:0006520">
    <property type="term" value="P:amino acid metabolic process"/>
    <property type="evidence" value="ECO:0007669"/>
    <property type="project" value="InterPro"/>
</dbReference>
<organism evidence="6 7">
    <name type="scientific">Croceicoccus pelagius</name>
    <dbReference type="NCBI Taxonomy" id="1703341"/>
    <lineage>
        <taxon>Bacteria</taxon>
        <taxon>Pseudomonadati</taxon>
        <taxon>Pseudomonadota</taxon>
        <taxon>Alphaproteobacteria</taxon>
        <taxon>Sphingomonadales</taxon>
        <taxon>Erythrobacteraceae</taxon>
        <taxon>Croceicoccus</taxon>
    </lineage>
</organism>
<dbReference type="SUPFAM" id="SSF53383">
    <property type="entry name" value="PLP-dependent transferases"/>
    <property type="match status" value="1"/>
</dbReference>
<evidence type="ECO:0000256" key="1">
    <source>
        <dbReference type="ARBA" id="ARBA00001933"/>
    </source>
</evidence>
<comment type="cofactor">
    <cofactor evidence="1">
        <name>pyridoxal 5'-phosphate</name>
        <dbReference type="ChEBI" id="CHEBI:597326"/>
    </cofactor>
</comment>
<evidence type="ECO:0000256" key="4">
    <source>
        <dbReference type="ARBA" id="ARBA00022898"/>
    </source>
</evidence>
<name>A0A917DIQ4_9SPHN</name>
<dbReference type="OrthoDB" id="9774495at2"/>
<dbReference type="InterPro" id="IPR001597">
    <property type="entry name" value="ArAA_b-elim_lyase/Thr_aldolase"/>
</dbReference>
<protein>
    <submittedName>
        <fullName evidence="6">Low specificity L-threonine aldolase</fullName>
    </submittedName>
</protein>
<keyword evidence="7" id="KW-1185">Reference proteome</keyword>
<keyword evidence="4" id="KW-0663">Pyridoxal phosphate</keyword>
<accession>A0A917DIQ4</accession>
<dbReference type="GO" id="GO:0016829">
    <property type="term" value="F:lyase activity"/>
    <property type="evidence" value="ECO:0007669"/>
    <property type="project" value="InterPro"/>
</dbReference>
<dbReference type="EMBL" id="BMIO01000003">
    <property type="protein sequence ID" value="GGD39671.1"/>
    <property type="molecule type" value="Genomic_DNA"/>
</dbReference>
<dbReference type="PANTHER" id="PTHR48097">
    <property type="entry name" value="L-THREONINE ALDOLASE-RELATED"/>
    <property type="match status" value="1"/>
</dbReference>
<proteinExistence type="inferred from homology"/>
<dbReference type="InterPro" id="IPR015421">
    <property type="entry name" value="PyrdxlP-dep_Trfase_major"/>
</dbReference>
<dbReference type="Pfam" id="PF01212">
    <property type="entry name" value="Beta_elim_lyase"/>
    <property type="match status" value="1"/>
</dbReference>
<feature type="domain" description="Aromatic amino acid beta-eliminating lyase/threonine aldolase" evidence="5">
    <location>
        <begin position="2"/>
        <end position="287"/>
    </location>
</feature>
<dbReference type="Proteomes" id="UP000598997">
    <property type="component" value="Unassembled WGS sequence"/>
</dbReference>
<dbReference type="InterPro" id="IPR015422">
    <property type="entry name" value="PyrdxlP-dep_Trfase_small"/>
</dbReference>
<comment type="caution">
    <text evidence="6">The sequence shown here is derived from an EMBL/GenBank/DDBJ whole genome shotgun (WGS) entry which is preliminary data.</text>
</comment>
<reference evidence="6 7" key="1">
    <citation type="journal article" date="2014" name="Int. J. Syst. Evol. Microbiol.">
        <title>Complete genome sequence of Corynebacterium casei LMG S-19264T (=DSM 44701T), isolated from a smear-ripened cheese.</title>
        <authorList>
            <consortium name="US DOE Joint Genome Institute (JGI-PGF)"/>
            <person name="Walter F."/>
            <person name="Albersmeier A."/>
            <person name="Kalinowski J."/>
            <person name="Ruckert C."/>
        </authorList>
    </citation>
    <scope>NUCLEOTIDE SEQUENCE [LARGE SCALE GENOMIC DNA]</scope>
    <source>
        <strain evidence="6 7">CGMCC 1.15358</strain>
    </source>
</reference>
<evidence type="ECO:0000256" key="3">
    <source>
        <dbReference type="ARBA" id="ARBA00011881"/>
    </source>
</evidence>
<dbReference type="Gene3D" id="3.40.640.10">
    <property type="entry name" value="Type I PLP-dependent aspartate aminotransferase-like (Major domain)"/>
    <property type="match status" value="1"/>
</dbReference>
<evidence type="ECO:0000313" key="7">
    <source>
        <dbReference type="Proteomes" id="UP000598997"/>
    </source>
</evidence>
<evidence type="ECO:0000256" key="2">
    <source>
        <dbReference type="ARBA" id="ARBA00006966"/>
    </source>
</evidence>
<dbReference type="PANTHER" id="PTHR48097:SF5">
    <property type="entry name" value="LOW SPECIFICITY L-THREONINE ALDOLASE"/>
    <property type="match status" value="1"/>
</dbReference>
<dbReference type="AlphaFoldDB" id="A0A917DIQ4"/>
<comment type="similarity">
    <text evidence="2">Belongs to the threonine aldolase family.</text>
</comment>
<dbReference type="RefSeq" id="WP_066763345.1">
    <property type="nucleotide sequence ID" value="NZ_BMIO01000003.1"/>
</dbReference>
<evidence type="ECO:0000259" key="5">
    <source>
        <dbReference type="Pfam" id="PF01212"/>
    </source>
</evidence>
<comment type="subunit">
    <text evidence="3">Homotetramer.</text>
</comment>
<sequence length="333" mass="35251">MQFLSDNAAPVHPRLWDAMRDADTTDAPYDGDALSRSLDKAFSDLFGMDCAVVWTSTGTAANCLALATLVPPYGGVVCHDDAHIEQDEAGAPEFYTHGAKLMLAHGPHAKLTPDNVAAVIDPIRDDVHRVQPHAIAITQATEQGCVYTPDELAALTAYAKAKGLKVHMDGARFGNAVAHLCCSPAEAGPAHGIDTLSFGMIKNGGMSAEALVLFDPARAAEAKRRHKRAGQLQSKGRYLAAQLLAMIEGDLWLSNARAANHAAAAIAKAAGDRLLYPCQANEVFVTLSADEREGLRAQGFGFYDWGADAARFVTAWNTDAADADKLAAALASL</sequence>
<dbReference type="Gene3D" id="3.90.1150.10">
    <property type="entry name" value="Aspartate Aminotransferase, domain 1"/>
    <property type="match status" value="1"/>
</dbReference>
<dbReference type="InterPro" id="IPR015424">
    <property type="entry name" value="PyrdxlP-dep_Trfase"/>
</dbReference>
<gene>
    <name evidence="6" type="primary">ltaE</name>
    <name evidence="6" type="ORF">GCM10010989_12270</name>
</gene>
<evidence type="ECO:0000313" key="6">
    <source>
        <dbReference type="EMBL" id="GGD39671.1"/>
    </source>
</evidence>